<evidence type="ECO:0000313" key="4">
    <source>
        <dbReference type="Proteomes" id="UP000305647"/>
    </source>
</evidence>
<feature type="region of interest" description="Disordered" evidence="2">
    <location>
        <begin position="119"/>
        <end position="160"/>
    </location>
</feature>
<feature type="region of interest" description="Disordered" evidence="2">
    <location>
        <begin position="241"/>
        <end position="288"/>
    </location>
</feature>
<comment type="caution">
    <text evidence="3">The sequence shown here is derived from an EMBL/GenBank/DDBJ whole genome shotgun (WGS) entry which is preliminary data.</text>
</comment>
<feature type="region of interest" description="Disordered" evidence="2">
    <location>
        <begin position="603"/>
        <end position="633"/>
    </location>
</feature>
<feature type="compositionally biased region" description="Polar residues" evidence="2">
    <location>
        <begin position="698"/>
        <end position="716"/>
    </location>
</feature>
<name>A0A4T0LU28_9BASI</name>
<feature type="compositionally biased region" description="Polar residues" evidence="2">
    <location>
        <begin position="429"/>
        <end position="440"/>
    </location>
</feature>
<keyword evidence="1" id="KW-0175">Coiled coil</keyword>
<protein>
    <submittedName>
        <fullName evidence="3">Uncharacterized protein</fullName>
    </submittedName>
</protein>
<proteinExistence type="predicted"/>
<gene>
    <name evidence="3" type="ORF">E3Q10_02409</name>
</gene>
<accession>A0A4T0LU28</accession>
<sequence length="859" mass="95642">MQYQPPPTLIDNAHIGESPSTLPPIHKYHKRSDSLRNQVHEGDVPVIPSVRLDTLKLRRRSASAPQPSPIFESAFEEQQDVSDVLQQSRVLEKERQYWNRIGNRPLARSSNNISRHFSNIQPLNKHNRSTSHGNSQSSHKRITSTSSNKSSLGRSQSLSVPTKPLEIHLARSNSKHLPGCGRFIRKAWSFNKENIHPQDVHLRVESDRGNLHIRNQGRDNINILSEEDKIRIESANGQHWGQVLEPSPSTSQVGLALTSPSPAPPESSLPVHSQSVAPPSPAPVRKARSVATYTEDLIPPSQRRIIIPQRNSSKRFSHFSHQQSPSKSMIIGNDYIKSNLRRRSTSNSSAKSMSASSRSMTYDYYLSLHRDDASHNMGNLVAERNDSSLGNASVDHTGSIANHSIASDMATIDHQPPPLHASTSLLARGQNSNNESTSSVIEELRDAPIPPERQDDLQTPKARQPPPMRVEVEHITHEDLKTPKKGKSKEPPSLTITLPPRDSFQEALQSPLKEPPQAPKNEKHFKQDIDNFLYIRDPSPAPPKIPLKSPRRKSPNPSVQSSPNFSTLGLTIGNNNNNYNNKAEPVQRVANAAQAIALSGRSTPDLSIPVVNKTSSDSRTTNRSRSNSAMKPSATYIQPSSIGVESKPLLVLDVETVKTKLRTAKEARALKDESDKKEEEAKQVARIAAFRRSRVDRNGTTSSQRSHPFANVTQPNESKTLNTVCDSLSKRLSSDAYLNNLRLSNQQVPRLKKVSENDINKEGNELFYKPRPTHLNNTPIPPPTPEVRKRSQMRPSLSSNGSNISGISSQSGKELKPKPSLQELEEMLRNLKLRRARILAERENEQQLGVLKSPLEEID</sequence>
<feature type="region of interest" description="Disordered" evidence="2">
    <location>
        <begin position="764"/>
        <end position="821"/>
    </location>
</feature>
<reference evidence="3 4" key="1">
    <citation type="submission" date="2019-03" db="EMBL/GenBank/DDBJ databases">
        <title>Sequencing 25 genomes of Wallemia mellicola.</title>
        <authorList>
            <person name="Gostincar C."/>
        </authorList>
    </citation>
    <scope>NUCLEOTIDE SEQUENCE [LARGE SCALE GENOMIC DNA]</scope>
    <source>
        <strain evidence="3 4">EXF-8738</strain>
    </source>
</reference>
<feature type="coiled-coil region" evidence="1">
    <location>
        <begin position="821"/>
        <end position="848"/>
    </location>
</feature>
<dbReference type="Proteomes" id="UP000305647">
    <property type="component" value="Unassembled WGS sequence"/>
</dbReference>
<evidence type="ECO:0000256" key="2">
    <source>
        <dbReference type="SAM" id="MobiDB-lite"/>
    </source>
</evidence>
<dbReference type="AlphaFoldDB" id="A0A4T0LU28"/>
<evidence type="ECO:0000313" key="3">
    <source>
        <dbReference type="EMBL" id="TIC29858.1"/>
    </source>
</evidence>
<feature type="region of interest" description="Disordered" evidence="2">
    <location>
        <begin position="695"/>
        <end position="716"/>
    </location>
</feature>
<feature type="compositionally biased region" description="Low complexity" evidence="2">
    <location>
        <begin position="268"/>
        <end position="277"/>
    </location>
</feature>
<feature type="compositionally biased region" description="Low complexity" evidence="2">
    <location>
        <begin position="612"/>
        <end position="628"/>
    </location>
</feature>
<feature type="region of interest" description="Disordered" evidence="2">
    <location>
        <begin position="429"/>
        <end position="499"/>
    </location>
</feature>
<feature type="compositionally biased region" description="Polar residues" evidence="2">
    <location>
        <begin position="555"/>
        <end position="567"/>
    </location>
</feature>
<evidence type="ECO:0000256" key="1">
    <source>
        <dbReference type="SAM" id="Coils"/>
    </source>
</evidence>
<organism evidence="3 4">
    <name type="scientific">Wallemia mellicola</name>
    <dbReference type="NCBI Taxonomy" id="1708541"/>
    <lineage>
        <taxon>Eukaryota</taxon>
        <taxon>Fungi</taxon>
        <taxon>Dikarya</taxon>
        <taxon>Basidiomycota</taxon>
        <taxon>Wallemiomycotina</taxon>
        <taxon>Wallemiomycetes</taxon>
        <taxon>Wallemiales</taxon>
        <taxon>Wallemiaceae</taxon>
        <taxon>Wallemia</taxon>
    </lineage>
</organism>
<feature type="region of interest" description="Disordered" evidence="2">
    <location>
        <begin position="534"/>
        <end position="567"/>
    </location>
</feature>
<feature type="compositionally biased region" description="Basic and acidic residues" evidence="2">
    <location>
        <begin position="442"/>
        <end position="458"/>
    </location>
</feature>
<feature type="compositionally biased region" description="Basic and acidic residues" evidence="2">
    <location>
        <begin position="470"/>
        <end position="482"/>
    </location>
</feature>
<feature type="compositionally biased region" description="Low complexity" evidence="2">
    <location>
        <begin position="796"/>
        <end position="812"/>
    </location>
</feature>
<feature type="coiled-coil region" evidence="1">
    <location>
        <begin position="660"/>
        <end position="687"/>
    </location>
</feature>
<dbReference type="EMBL" id="SPRO01000023">
    <property type="protein sequence ID" value="TIC29858.1"/>
    <property type="molecule type" value="Genomic_DNA"/>
</dbReference>